<name>A0A2V3PMY0_9BACT</name>
<dbReference type="EMBL" id="QICL01000014">
    <property type="protein sequence ID" value="PXV63383.1"/>
    <property type="molecule type" value="Genomic_DNA"/>
</dbReference>
<evidence type="ECO:0000313" key="4">
    <source>
        <dbReference type="Proteomes" id="UP000247973"/>
    </source>
</evidence>
<sequence>MDTTIPEISSDIALPEDTGAIYPVRKTQITNYEDLIQKTPVDLRDPSNIKTEVEFDVRNNIYLFRTKMDEGEWVTPFTLNPQQYMDYSLKESMTQYFKVKNSEAFDQKDKKEEFSLKDIKVNLGSLERVFGPGGVQLKTQGYTEVSAGIKHTSTENPTLALKNRSRTMFDFQQKIQMNVDASVGDKVNFGLNYDTEATFDFDSKRIKLAYEGDEDEIVKYLGAGNVALNTTNSLIGGGASLFGIRADLQFGKLRINTVISQQESETQTVGSKGGVQTKPFEFTADKYDENQHFFLTEYFRDHFDEGMSKLPFVKSPILITNIEVWVTNKRGNFDKARNVVAFADLAEHDSINNPRWIAGSIKVPDNRSNNLYSTIRSEYAEARDISNVTSVLTGRAGLVSGQDYEKLESARPLDASEYTLNTQLGFISLKSALADDEVLAVAFDYIMNGQNYRVGEFAVEIRSKVEAGDSKSGALFLKLVKPVALSPHSFSWDLMMKNVYRLGDRQIQKDKFRLNITYLSDTLGTYINFIPEGAIRNKLLLRVMNLDRLDAQENQHPDGIFDFLDGFTIYPENGRIIFPVVEPFGSHLRKQIANDAIADKFVYQQLYDSTRFVAEQIADRNKFKISGSYRASSSNSVINLNAMNVARGSVVVTANGVPLIENADYTVDYAAGEVTILNQSLIDAGTPINVTLENQALFSMQRKTLLGLNLSYDFSKNFTVGGTIMHMYERPLTAKVGIGEEAIKNTLWGLNTAYRTQSQWLTNLVDKLPFVTATAPSQIVFNAEFAHMIGGHYQNQYLHGYSYLDDFEAAKSTISLNNPYAWKLSSTPSLFKESTLSDNIEYGNNRAHLAWYTIDNLFTRRNSSLRPSYLIDDSLSNHFVREIQQSEIFPGRDMLANEPPLLSTLNLTYYPEERGMYNLDAVNISPEGRLLNPQTRWAGITRKIENRDFESTNIEYIQFWLMDPFVYNDRDPVKNEGGDLYFNLGDVSEDVLKDGRKFYENGLPLDDDTTAYAKTVWGKVPTRQSTVYAFDISQGAGAIQKQDVGLNGLSKAEEAQFGTYVNYSNTFRSNILPETEARMQQDPFSPLNDLSGDKYHHYRGADYDRQQTGIIDRYKYFNGTEGNSSAGDSDSQGFSTAASANPDVEDLDQDNTMNETERYFQYKVSLRPEDMRIGKDNYISDIQNVSVRLRNGDTTRINWYQFQIPIRDFKDTKGNIKDFTSIRFMRMFLTDFKQTTHLRFGTLDLVRGEWRVYTQTLQDGINQGEGSLNIAAVNIEENSEKQPVNYVIPPGVTRILDPSQPQVRQENEQALSLQVLKLQPEDARAVFKNTNYDLRRYKRLQMFTHAEELKDGEKIGQGEITVFLRLGSDFKSNYYEYEIPLSITPAGRYNSRNDADRATVWPTDNMFDFPLELLKNIKLQRNKEKRQAGSKVSFTELYSSYDPDKKSNKISVIGNPSLSEINVMMIGIRNNSTKVQSGEVWVNELRLTDYDDENGWAAQGNLSVALSDLGTVSFSGRKETSGFGSIDQNLIERRLDDFYSYDISANVDLGRFIPEKAKVSIPLYYSYSNQTITPKFDPLDQDVTLKEALSIVDTRAEKDSIKSLAQDRTSTKNLSLTNMKVNIQSKTPMPYDPANFTFGYAYSQTEVKNPTTVYDLTKNYKASMNYTYSPAVKTWAPFKDIKSKAPLAKYPKSLGFNYLPSNISFNSYMTRFYTETLVRDLDGYSLGSGSTNDNLFLTWSQNFYWDRDFSMNWDPLRNLKISVQTGTRAEIEEPYLQVNKKLNRDDYETWRDDVLRSIRNLGDPLSYRQAARVTYVLPFNNIPFLDWISSSANYDSRYTWDRGAVIDSITEVGNTITNSMTLNISNRIDLTTLYNKSPFLKKVNDKFEMSRRPQNQQRERRATAESRKKRFEKEIRLNLDSATLVKHGLGIKNIMLTARRDGKLFKIKYKRIDENTIRIMTKDTSEIKINIVQKGESDETTLYKVAQYAARGLMSVRSVSVNYSTREETAIGGFRPGIGDVFGQKQTDFGMVPGVGFAFGLDGGEDYVNRSLRNDWLVLNEMSISPAVYNSIKKLDLEAQVEPLKGLKIRLNALHEKNDRTTFQYDSKANVQKIYGGSFAMTTIALGSSFESSNVGNNYKSAAFDKFLKNRDVIVERFGKKYAGVHYPDVGFIADANLGTELFNPKNGAINPNSADVLIPAFLAAYTGKSADNIALTAFPTLFSMLPNWRINYDGLTTLPWFRDRFKKFILSHAYTAQYSVGSYTSFLTWIDAGNNMGFIKSLDDVAMPLPTSAYDISSVNLIEQFNPLLGAEGTLSNNLTMNVRYNYSRMLNLSITSFQLVETVQKDLVLGGGYRINEFNRLIGLPLKKDREFNNDLNVTADISRRTSQSLIRRIDEGFTEATSGNTILTLKLSAEYTLSRALLLRAFFDRIVNSPLISSASYPTANTNFGVSIRFTLTE</sequence>
<evidence type="ECO:0000256" key="1">
    <source>
        <dbReference type="SAM" id="MobiDB-lite"/>
    </source>
</evidence>
<reference evidence="3 4" key="1">
    <citation type="submission" date="2018-03" db="EMBL/GenBank/DDBJ databases">
        <title>Genomic Encyclopedia of Archaeal and Bacterial Type Strains, Phase II (KMG-II): from individual species to whole genera.</title>
        <authorList>
            <person name="Goeker M."/>
        </authorList>
    </citation>
    <scope>NUCLEOTIDE SEQUENCE [LARGE SCALE GENOMIC DNA]</scope>
    <source>
        <strain evidence="3 4">DSM 100214</strain>
    </source>
</reference>
<feature type="domain" description="Gliding motility protein SprA N-terminal" evidence="2">
    <location>
        <begin position="1076"/>
        <end position="1589"/>
    </location>
</feature>
<proteinExistence type="predicted"/>
<protein>
    <submittedName>
        <fullName evidence="3">Cell surface protein SprA</fullName>
    </submittedName>
</protein>
<dbReference type="Proteomes" id="UP000247973">
    <property type="component" value="Unassembled WGS sequence"/>
</dbReference>
<organism evidence="3 4">
    <name type="scientific">Dysgonomonas alginatilytica</name>
    <dbReference type="NCBI Taxonomy" id="1605892"/>
    <lineage>
        <taxon>Bacteria</taxon>
        <taxon>Pseudomonadati</taxon>
        <taxon>Bacteroidota</taxon>
        <taxon>Bacteroidia</taxon>
        <taxon>Bacteroidales</taxon>
        <taxon>Dysgonomonadaceae</taxon>
        <taxon>Dysgonomonas</taxon>
    </lineage>
</organism>
<feature type="region of interest" description="Disordered" evidence="1">
    <location>
        <begin position="1122"/>
        <end position="1150"/>
    </location>
</feature>
<evidence type="ECO:0000313" key="3">
    <source>
        <dbReference type="EMBL" id="PXV63383.1"/>
    </source>
</evidence>
<feature type="domain" description="Gliding motility protein SprA N-terminal" evidence="2">
    <location>
        <begin position="48"/>
        <end position="335"/>
    </location>
</feature>
<feature type="region of interest" description="Disordered" evidence="1">
    <location>
        <begin position="1886"/>
        <end position="1907"/>
    </location>
</feature>
<dbReference type="Pfam" id="PF14349">
    <property type="entry name" value="SprA_N"/>
    <property type="match status" value="2"/>
</dbReference>
<dbReference type="InterPro" id="IPR026377">
    <property type="entry name" value="Cell_surface_SprA"/>
</dbReference>
<comment type="caution">
    <text evidence="3">The sequence shown here is derived from an EMBL/GenBank/DDBJ whole genome shotgun (WGS) entry which is preliminary data.</text>
</comment>
<feature type="compositionally biased region" description="Polar residues" evidence="1">
    <location>
        <begin position="1122"/>
        <end position="1139"/>
    </location>
</feature>
<gene>
    <name evidence="3" type="ORF">CLV62_114100</name>
</gene>
<accession>A0A2V3PMY0</accession>
<dbReference type="NCBIfam" id="TIGR04189">
    <property type="entry name" value="surface_SprA"/>
    <property type="match status" value="1"/>
</dbReference>
<keyword evidence="4" id="KW-1185">Reference proteome</keyword>
<dbReference type="InterPro" id="IPR025684">
    <property type="entry name" value="SprA_N_dom"/>
</dbReference>
<evidence type="ECO:0000259" key="2">
    <source>
        <dbReference type="Pfam" id="PF14349"/>
    </source>
</evidence>